<evidence type="ECO:0000256" key="7">
    <source>
        <dbReference type="ARBA" id="ARBA00023212"/>
    </source>
</evidence>
<evidence type="ECO:0000313" key="10">
    <source>
        <dbReference type="EnsemblMetazoa" id="GAUT013348-PA"/>
    </source>
</evidence>
<keyword evidence="7" id="KW-0206">Cytoskeleton</keyword>
<evidence type="ECO:0000256" key="8">
    <source>
        <dbReference type="ARBA" id="ARBA00023273"/>
    </source>
</evidence>
<evidence type="ECO:0000256" key="2">
    <source>
        <dbReference type="ARBA" id="ARBA00006875"/>
    </source>
</evidence>
<reference evidence="10" key="1">
    <citation type="submission" date="2020-05" db="UniProtKB">
        <authorList>
            <consortium name="EnsemblMetazoa"/>
        </authorList>
    </citation>
    <scope>IDENTIFICATION</scope>
    <source>
        <strain evidence="10">TTRI</strain>
    </source>
</reference>
<dbReference type="PANTHER" id="PTHR14517:SF6">
    <property type="entry name" value="RE41410P"/>
    <property type="match status" value="1"/>
</dbReference>
<keyword evidence="4" id="KW-0282">Flagellum</keyword>
<comment type="similarity">
    <text evidence="2">Belongs to the RIB43A family.</text>
</comment>
<keyword evidence="6" id="KW-0969">Cilium</keyword>
<evidence type="ECO:0008006" key="12">
    <source>
        <dbReference type="Google" id="ProtNLM"/>
    </source>
</evidence>
<keyword evidence="8" id="KW-0966">Cell projection</keyword>
<dbReference type="VEuPathDB" id="VectorBase:GAUT013348"/>
<evidence type="ECO:0000256" key="6">
    <source>
        <dbReference type="ARBA" id="ARBA00023069"/>
    </source>
</evidence>
<sequence length="473" mass="56417">MLHIIQFGDIQLALHPCSPSIAMQIANHSLLVIYNTLSDAVSASAQVQASQVQAFYAHGGRLIPVLYSKHICQHCNIDLDTLEKQIAEKSKQRHFEAECVRRYEQQTQMMQDVMKAKELELEKRKHIVESDLNYYRCRYQRKEQRREFDLNDPNRNKKSQPIRVADDDINLGISSAQIFLGEDLGFKERKQRQREQQRAWLDQQVMERKRAEESRVKADKILQESLHSRDKRLEDMANSERRVRHEIVDSIRRYNGEMAKRKTEERARKKRETTEDDMAEIYNMLTSDMLTENRDVAQSKTNPNKKIAFMFRGMTPEELAQFRKQQHQQMLEGKRRRTEEQMMDKQWEQYALNIDRELMLKHLEMERKKQDELQRLIEFNGNLAKEQKTQREYNNKVMNINRVSKEFYEQFNKTTLVEKLLMHSATKKIKLEYNGIMISIKASKEMKRGNVDTHLHAQETPNYHYQQQRHINS</sequence>
<evidence type="ECO:0000313" key="11">
    <source>
        <dbReference type="Proteomes" id="UP000078200"/>
    </source>
</evidence>
<comment type="subcellular location">
    <subcellularLocation>
        <location evidence="1">Cytoplasm</location>
        <location evidence="1">Cytoskeleton</location>
        <location evidence="1">Flagellum axoneme</location>
    </subcellularLocation>
</comment>
<evidence type="ECO:0000256" key="1">
    <source>
        <dbReference type="ARBA" id="ARBA00004611"/>
    </source>
</evidence>
<dbReference type="Proteomes" id="UP000078200">
    <property type="component" value="Unassembled WGS sequence"/>
</dbReference>
<keyword evidence="11" id="KW-1185">Reference proteome</keyword>
<protein>
    <recommendedName>
        <fullName evidence="12">RIB43A-like with coiled-coils protein 2</fullName>
    </recommendedName>
</protein>
<dbReference type="Pfam" id="PF05914">
    <property type="entry name" value="RIB43A"/>
    <property type="match status" value="1"/>
</dbReference>
<dbReference type="STRING" id="7395.A0A1A9URW2"/>
<keyword evidence="5" id="KW-0175">Coiled coil</keyword>
<keyword evidence="3" id="KW-0963">Cytoplasm</keyword>
<dbReference type="EnsemblMetazoa" id="GAUT013348-RA">
    <property type="protein sequence ID" value="GAUT013348-PA"/>
    <property type="gene ID" value="GAUT013348"/>
</dbReference>
<evidence type="ECO:0000256" key="9">
    <source>
        <dbReference type="ARBA" id="ARBA00046435"/>
    </source>
</evidence>
<proteinExistence type="inferred from homology"/>
<dbReference type="InterPro" id="IPR008805">
    <property type="entry name" value="RIB43A"/>
</dbReference>
<evidence type="ECO:0000256" key="3">
    <source>
        <dbReference type="ARBA" id="ARBA00022490"/>
    </source>
</evidence>
<evidence type="ECO:0000256" key="4">
    <source>
        <dbReference type="ARBA" id="ARBA00022846"/>
    </source>
</evidence>
<evidence type="ECO:0000256" key="5">
    <source>
        <dbReference type="ARBA" id="ARBA00023054"/>
    </source>
</evidence>
<organism evidence="10 11">
    <name type="scientific">Glossina austeni</name>
    <name type="common">Savannah tsetse fly</name>
    <dbReference type="NCBI Taxonomy" id="7395"/>
    <lineage>
        <taxon>Eukaryota</taxon>
        <taxon>Metazoa</taxon>
        <taxon>Ecdysozoa</taxon>
        <taxon>Arthropoda</taxon>
        <taxon>Hexapoda</taxon>
        <taxon>Insecta</taxon>
        <taxon>Pterygota</taxon>
        <taxon>Neoptera</taxon>
        <taxon>Endopterygota</taxon>
        <taxon>Diptera</taxon>
        <taxon>Brachycera</taxon>
        <taxon>Muscomorpha</taxon>
        <taxon>Hippoboscoidea</taxon>
        <taxon>Glossinidae</taxon>
        <taxon>Glossina</taxon>
    </lineage>
</organism>
<name>A0A1A9URW2_GLOAU</name>
<dbReference type="AlphaFoldDB" id="A0A1A9URW2"/>
<dbReference type="PANTHER" id="PTHR14517">
    <property type="entry name" value="RIB43A-RELATED"/>
    <property type="match status" value="1"/>
</dbReference>
<accession>A0A1A9URW2</accession>
<comment type="subunit">
    <text evidence="9">Microtubule inner protein component of sperm flagellar doublet microtubules.</text>
</comment>